<dbReference type="OrthoDB" id="360364at2759"/>
<accession>L1LB78</accession>
<dbReference type="SUPFAM" id="SSF54236">
    <property type="entry name" value="Ubiquitin-like"/>
    <property type="match status" value="1"/>
</dbReference>
<dbReference type="GO" id="GO:0005634">
    <property type="term" value="C:nucleus"/>
    <property type="evidence" value="ECO:0007669"/>
    <property type="project" value="TreeGrafter"/>
</dbReference>
<dbReference type="InterPro" id="IPR018997">
    <property type="entry name" value="PUB_domain"/>
</dbReference>
<reference evidence="2 3" key="1">
    <citation type="journal article" date="2012" name="BMC Genomics">
        <title>Comparative genomic analysis and phylogenetic position of Theileria equi.</title>
        <authorList>
            <person name="Kappmeyer L.S."/>
            <person name="Thiagarajan M."/>
            <person name="Herndon D.R."/>
            <person name="Ramsay J.D."/>
            <person name="Caler E."/>
            <person name="Djikeng A."/>
            <person name="Gillespie J.J."/>
            <person name="Lau A.O."/>
            <person name="Roalson E.H."/>
            <person name="Silva J.C."/>
            <person name="Silva M.G."/>
            <person name="Suarez C.E."/>
            <person name="Ueti M.W."/>
            <person name="Nene V.M."/>
            <person name="Mealey R.H."/>
            <person name="Knowles D.P."/>
            <person name="Brayton K.A."/>
        </authorList>
    </citation>
    <scope>NUCLEOTIDE SEQUENCE [LARGE SCALE GENOMIC DNA]</scope>
    <source>
        <strain evidence="2 3">WA</strain>
    </source>
</reference>
<gene>
    <name evidence="2" type="ORF">BEWA_012510</name>
</gene>
<dbReference type="PANTHER" id="PTHR46467">
    <property type="entry name" value="TETHER CONTAINING UBX DOMAIN FOR GLUT4"/>
    <property type="match status" value="1"/>
</dbReference>
<dbReference type="InterPro" id="IPR036339">
    <property type="entry name" value="PUB-like_dom_sf"/>
</dbReference>
<proteinExistence type="predicted"/>
<evidence type="ECO:0000313" key="2">
    <source>
        <dbReference type="EMBL" id="EKX72692.1"/>
    </source>
</evidence>
<dbReference type="CDD" id="cd09212">
    <property type="entry name" value="PUB"/>
    <property type="match status" value="1"/>
</dbReference>
<dbReference type="SUPFAM" id="SSF143503">
    <property type="entry name" value="PUG domain-like"/>
    <property type="match status" value="1"/>
</dbReference>
<name>L1LB78_THEEQ</name>
<comment type="caution">
    <text evidence="2">The sequence shown here is derived from an EMBL/GenBank/DDBJ whole genome shotgun (WGS) entry which is preliminary data.</text>
</comment>
<dbReference type="eggNOG" id="ENOG502S9UC">
    <property type="taxonomic scope" value="Eukaryota"/>
</dbReference>
<dbReference type="Gene3D" id="1.20.58.2190">
    <property type="match status" value="1"/>
</dbReference>
<evidence type="ECO:0000259" key="1">
    <source>
        <dbReference type="Pfam" id="PF09409"/>
    </source>
</evidence>
<keyword evidence="3" id="KW-1185">Reference proteome</keyword>
<dbReference type="KEGG" id="beq:BEWA_012510"/>
<sequence length="370" mass="42588">MSLEDNGGPGAGGSEITGHSGLFDVDVVEYVQTPEDIYPFKLNELFDQLKELPNDEIKRSGSMFLLKILENILLNPRNHNVRRIRESNPVFVKNTSKHELFLKLLKSFGFTSIDGNVVLQIVDVPRLLEAYRQIIKILLDGFNVKYKSLEAHFFDPFKAYCHNSNVNANVHAQQFEMSKKDEIDLDLKEKSRQISEPESSTRSLEDWNPKIYIETKVSPTNKLPSEESPNDGPSASIMKMYNVGKNENFESRSKNQLKILDAQAELLKKCPNVQIKIRFPGSTIMIIQPPIKTLVHNIRKQIQTILSETISFDHWYLTEMPIKRKINDNKTLIQEDIVYKAVLHFCYSKNIDAKSQIIKQEYLTKFLAKE</sequence>
<dbReference type="EMBL" id="ACOU01000004">
    <property type="protein sequence ID" value="EKX72692.1"/>
    <property type="molecule type" value="Genomic_DNA"/>
</dbReference>
<feature type="domain" description="PUB" evidence="1">
    <location>
        <begin position="64"/>
        <end position="125"/>
    </location>
</feature>
<organism evidence="2 3">
    <name type="scientific">Theileria equi strain WA</name>
    <dbReference type="NCBI Taxonomy" id="1537102"/>
    <lineage>
        <taxon>Eukaryota</taxon>
        <taxon>Sar</taxon>
        <taxon>Alveolata</taxon>
        <taxon>Apicomplexa</taxon>
        <taxon>Aconoidasida</taxon>
        <taxon>Piroplasmida</taxon>
        <taxon>Theileriidae</taxon>
        <taxon>Theileria</taxon>
    </lineage>
</organism>
<dbReference type="PANTHER" id="PTHR46467:SF1">
    <property type="entry name" value="TETHER CONTAINING UBX DOMAIN FOR GLUT4"/>
    <property type="match status" value="1"/>
</dbReference>
<dbReference type="InterPro" id="IPR029071">
    <property type="entry name" value="Ubiquitin-like_domsf"/>
</dbReference>
<dbReference type="GO" id="GO:0006886">
    <property type="term" value="P:intracellular protein transport"/>
    <property type="evidence" value="ECO:0007669"/>
    <property type="project" value="TreeGrafter"/>
</dbReference>
<dbReference type="GeneID" id="15804327"/>
<dbReference type="Pfam" id="PF09409">
    <property type="entry name" value="PUB"/>
    <property type="match status" value="1"/>
</dbReference>
<evidence type="ECO:0000313" key="3">
    <source>
        <dbReference type="Proteomes" id="UP000031512"/>
    </source>
</evidence>
<protein>
    <recommendedName>
        <fullName evidence="1">PUB domain-containing protein</fullName>
    </recommendedName>
</protein>
<dbReference type="Proteomes" id="UP000031512">
    <property type="component" value="Unassembled WGS sequence"/>
</dbReference>
<dbReference type="GO" id="GO:0005737">
    <property type="term" value="C:cytoplasm"/>
    <property type="evidence" value="ECO:0007669"/>
    <property type="project" value="TreeGrafter"/>
</dbReference>
<dbReference type="GO" id="GO:0012506">
    <property type="term" value="C:vesicle membrane"/>
    <property type="evidence" value="ECO:0007669"/>
    <property type="project" value="TreeGrafter"/>
</dbReference>
<dbReference type="VEuPathDB" id="PiroplasmaDB:BEWA_012510"/>
<dbReference type="AlphaFoldDB" id="L1LB78"/>
<dbReference type="RefSeq" id="XP_004832144.1">
    <property type="nucleotide sequence ID" value="XM_004832087.1"/>
</dbReference>